<name>A0A835H2S3_9MAGN</name>
<keyword evidence="4" id="KW-1185">Reference proteome</keyword>
<dbReference type="InterPro" id="IPR002156">
    <property type="entry name" value="RNaseH_domain"/>
</dbReference>
<feature type="domain" description="RNase H type-1" evidence="2">
    <location>
        <begin position="192"/>
        <end position="264"/>
    </location>
</feature>
<protein>
    <recommendedName>
        <fullName evidence="2">RNase H type-1 domain-containing protein</fullName>
    </recommendedName>
</protein>
<sequence length="271" mass="29451">MFVEHTQAAEVIAKQTTPVVVSYGNGASPQSNNRGATNSQAKRGRGRPKGFGNKRGRDAFIEYYKSILGQDSQANCSVSQLVTPKHPFTSWQLFSGSLLTQDRIKRELGLIGTVKGSNAKWFDILQTTNRKSIQADILKAFKISLQGQLKEIKDSTGARVLMQKLGIQTQFVSKVPVTCTWASLEADEVTLNPDGSVSNNGSSYGGLVRNSEGGVHFMYKGCNRSSSVLVQELREILQGLKGCKMMGFRKVKVASDSLRAVCILLGSESAP</sequence>
<dbReference type="EMBL" id="JADFTS010000008">
    <property type="protein sequence ID" value="KAF9592310.1"/>
    <property type="molecule type" value="Genomic_DNA"/>
</dbReference>
<reference evidence="3 4" key="1">
    <citation type="submission" date="2020-10" db="EMBL/GenBank/DDBJ databases">
        <title>The Coptis chinensis genome and diversification of protoberbering-type alkaloids.</title>
        <authorList>
            <person name="Wang B."/>
            <person name="Shu S."/>
            <person name="Song C."/>
            <person name="Liu Y."/>
        </authorList>
    </citation>
    <scope>NUCLEOTIDE SEQUENCE [LARGE SCALE GENOMIC DNA]</scope>
    <source>
        <strain evidence="3">HL-2020</strain>
        <tissue evidence="3">Leaf</tissue>
    </source>
</reference>
<dbReference type="CDD" id="cd06222">
    <property type="entry name" value="RNase_H_like"/>
    <property type="match status" value="1"/>
</dbReference>
<feature type="compositionally biased region" description="Basic residues" evidence="1">
    <location>
        <begin position="42"/>
        <end position="54"/>
    </location>
</feature>
<evidence type="ECO:0000256" key="1">
    <source>
        <dbReference type="SAM" id="MobiDB-lite"/>
    </source>
</evidence>
<dbReference type="Proteomes" id="UP000631114">
    <property type="component" value="Unassembled WGS sequence"/>
</dbReference>
<dbReference type="InterPro" id="IPR036397">
    <property type="entry name" value="RNaseH_sf"/>
</dbReference>
<comment type="caution">
    <text evidence="3">The sequence shown here is derived from an EMBL/GenBank/DDBJ whole genome shotgun (WGS) entry which is preliminary data.</text>
</comment>
<evidence type="ECO:0000259" key="2">
    <source>
        <dbReference type="Pfam" id="PF13456"/>
    </source>
</evidence>
<accession>A0A835H2S3</accession>
<dbReference type="OrthoDB" id="1998553at2759"/>
<feature type="compositionally biased region" description="Polar residues" evidence="1">
    <location>
        <begin position="23"/>
        <end position="41"/>
    </location>
</feature>
<proteinExistence type="predicted"/>
<dbReference type="InterPro" id="IPR044730">
    <property type="entry name" value="RNase_H-like_dom_plant"/>
</dbReference>
<evidence type="ECO:0000313" key="3">
    <source>
        <dbReference type="EMBL" id="KAF9592310.1"/>
    </source>
</evidence>
<dbReference type="Gene3D" id="3.30.420.10">
    <property type="entry name" value="Ribonuclease H-like superfamily/Ribonuclease H"/>
    <property type="match status" value="1"/>
</dbReference>
<gene>
    <name evidence="3" type="ORF">IFM89_013536</name>
</gene>
<dbReference type="Pfam" id="PF13456">
    <property type="entry name" value="RVT_3"/>
    <property type="match status" value="1"/>
</dbReference>
<dbReference type="AlphaFoldDB" id="A0A835H2S3"/>
<feature type="region of interest" description="Disordered" evidence="1">
    <location>
        <begin position="23"/>
        <end position="54"/>
    </location>
</feature>
<dbReference type="PANTHER" id="PTHR47723:SF19">
    <property type="entry name" value="POLYNUCLEOTIDYL TRANSFERASE, RIBONUCLEASE H-LIKE SUPERFAMILY PROTEIN"/>
    <property type="match status" value="1"/>
</dbReference>
<organism evidence="3 4">
    <name type="scientific">Coptis chinensis</name>
    <dbReference type="NCBI Taxonomy" id="261450"/>
    <lineage>
        <taxon>Eukaryota</taxon>
        <taxon>Viridiplantae</taxon>
        <taxon>Streptophyta</taxon>
        <taxon>Embryophyta</taxon>
        <taxon>Tracheophyta</taxon>
        <taxon>Spermatophyta</taxon>
        <taxon>Magnoliopsida</taxon>
        <taxon>Ranunculales</taxon>
        <taxon>Ranunculaceae</taxon>
        <taxon>Coptidoideae</taxon>
        <taxon>Coptis</taxon>
    </lineage>
</organism>
<dbReference type="SUPFAM" id="SSF53098">
    <property type="entry name" value="Ribonuclease H-like"/>
    <property type="match status" value="1"/>
</dbReference>
<dbReference type="InterPro" id="IPR053151">
    <property type="entry name" value="RNase_H-like"/>
</dbReference>
<dbReference type="InterPro" id="IPR012337">
    <property type="entry name" value="RNaseH-like_sf"/>
</dbReference>
<dbReference type="GO" id="GO:0003676">
    <property type="term" value="F:nucleic acid binding"/>
    <property type="evidence" value="ECO:0007669"/>
    <property type="project" value="InterPro"/>
</dbReference>
<dbReference type="PANTHER" id="PTHR47723">
    <property type="entry name" value="OS05G0353850 PROTEIN"/>
    <property type="match status" value="1"/>
</dbReference>
<evidence type="ECO:0000313" key="4">
    <source>
        <dbReference type="Proteomes" id="UP000631114"/>
    </source>
</evidence>
<dbReference type="GO" id="GO:0004523">
    <property type="term" value="F:RNA-DNA hybrid ribonuclease activity"/>
    <property type="evidence" value="ECO:0007669"/>
    <property type="project" value="InterPro"/>
</dbReference>